<feature type="transmembrane region" description="Helical" evidence="1">
    <location>
        <begin position="67"/>
        <end position="91"/>
    </location>
</feature>
<protein>
    <recommendedName>
        <fullName evidence="4">DUF2306 domain-containing protein</fullName>
    </recommendedName>
</protein>
<keyword evidence="1" id="KW-0812">Transmembrane</keyword>
<keyword evidence="3" id="KW-1185">Reference proteome</keyword>
<dbReference type="RefSeq" id="WP_018083427.1">
    <property type="nucleotide sequence ID" value="NZ_AQWM01000032.1"/>
</dbReference>
<accession>V4PNE8</accession>
<reference evidence="2 3" key="1">
    <citation type="journal article" date="2014" name="Nature">
        <title>Sequential evolution of bacterial morphology by co-option of a developmental regulator.</title>
        <authorList>
            <person name="Jiang C."/>
            <person name="Brown P.J."/>
            <person name="Ducret A."/>
            <person name="Brun Y.V."/>
        </authorList>
    </citation>
    <scope>NUCLEOTIDE SEQUENCE [LARGE SCALE GENOMIC DNA]</scope>
    <source>
        <strain evidence="2 3">DSM 16100</strain>
    </source>
</reference>
<feature type="transmembrane region" description="Helical" evidence="1">
    <location>
        <begin position="168"/>
        <end position="187"/>
    </location>
</feature>
<evidence type="ECO:0008006" key="4">
    <source>
        <dbReference type="Google" id="ProtNLM"/>
    </source>
</evidence>
<sequence length="229" mass="25623">MRIVYGLLAALAVMVAGFWPSFFSNPAQNDALHTIHGVLASGWMLILIVQAFLMARGQVTLHHLIGRASMAWAVALFITAVMIMQFGVAATGERSLPLPWRPILTWIDIPSLLMFAGFYIAAIVCAFQRRSELHYRFMLCTVIVIFSPALGRLLAPAFHGLIPALHPTFWTIEAVCVALIVYDYLAYKRTWPPYWIALVGQVLIQWTMFSAPKIPAFMNIMRSMGLPSQ</sequence>
<keyword evidence="1" id="KW-0472">Membrane</keyword>
<dbReference type="EMBL" id="AWGB01000047">
    <property type="protein sequence ID" value="ESQ87010.1"/>
    <property type="molecule type" value="Genomic_DNA"/>
</dbReference>
<organism evidence="2 3">
    <name type="scientific">Asticcacaulis benevestitus DSM 16100 = ATCC BAA-896</name>
    <dbReference type="NCBI Taxonomy" id="1121022"/>
    <lineage>
        <taxon>Bacteria</taxon>
        <taxon>Pseudomonadati</taxon>
        <taxon>Pseudomonadota</taxon>
        <taxon>Alphaproteobacteria</taxon>
        <taxon>Caulobacterales</taxon>
        <taxon>Caulobacteraceae</taxon>
        <taxon>Asticcacaulis</taxon>
    </lineage>
</organism>
<name>V4PNE8_9CAUL</name>
<keyword evidence="1" id="KW-1133">Transmembrane helix</keyword>
<comment type="caution">
    <text evidence="2">The sequence shown here is derived from an EMBL/GenBank/DDBJ whole genome shotgun (WGS) entry which is preliminary data.</text>
</comment>
<feature type="transmembrane region" description="Helical" evidence="1">
    <location>
        <begin position="139"/>
        <end position="162"/>
    </location>
</feature>
<feature type="transmembrane region" description="Helical" evidence="1">
    <location>
        <begin position="103"/>
        <end position="127"/>
    </location>
</feature>
<dbReference type="OrthoDB" id="648493at2"/>
<feature type="transmembrane region" description="Helical" evidence="1">
    <location>
        <begin position="34"/>
        <end position="55"/>
    </location>
</feature>
<dbReference type="Proteomes" id="UP000017837">
    <property type="component" value="Unassembled WGS sequence"/>
</dbReference>
<gene>
    <name evidence="2" type="ORF">ABENE_17425</name>
</gene>
<evidence type="ECO:0000313" key="2">
    <source>
        <dbReference type="EMBL" id="ESQ87010.1"/>
    </source>
</evidence>
<evidence type="ECO:0000313" key="3">
    <source>
        <dbReference type="Proteomes" id="UP000017837"/>
    </source>
</evidence>
<dbReference type="AlphaFoldDB" id="V4PNE8"/>
<proteinExistence type="predicted"/>
<feature type="transmembrane region" description="Helical" evidence="1">
    <location>
        <begin position="194"/>
        <end position="214"/>
    </location>
</feature>
<dbReference type="PATRIC" id="fig|1121022.4.peg.3558"/>
<evidence type="ECO:0000256" key="1">
    <source>
        <dbReference type="SAM" id="Phobius"/>
    </source>
</evidence>